<comment type="caution">
    <text evidence="2">The sequence shown here is derived from an EMBL/GenBank/DDBJ whole genome shotgun (WGS) entry which is preliminary data.</text>
</comment>
<keyword evidence="1" id="KW-0378">Hydrolase</keyword>
<gene>
    <name evidence="2" type="ORF">PHISCL_10650</name>
</gene>
<proteinExistence type="predicted"/>
<dbReference type="GO" id="GO:0016788">
    <property type="term" value="F:hydrolase activity, acting on ester bonds"/>
    <property type="evidence" value="ECO:0007669"/>
    <property type="project" value="InterPro"/>
</dbReference>
<dbReference type="Proteomes" id="UP000266188">
    <property type="component" value="Unassembled WGS sequence"/>
</dbReference>
<dbReference type="STRING" id="2070753.A0A3A2Z495"/>
<accession>A0A3A2Z495</accession>
<dbReference type="OrthoDB" id="3640179at2759"/>
<evidence type="ECO:0000313" key="2">
    <source>
        <dbReference type="EMBL" id="RJE17013.1"/>
    </source>
</evidence>
<keyword evidence="3" id="KW-1185">Reference proteome</keyword>
<dbReference type="Gene3D" id="3.40.720.10">
    <property type="entry name" value="Alkaline Phosphatase, subunit A"/>
    <property type="match status" value="1"/>
</dbReference>
<protein>
    <submittedName>
        <fullName evidence="2">Uncharacterized protein</fullName>
    </submittedName>
</protein>
<dbReference type="EMBL" id="MVGC01001860">
    <property type="protein sequence ID" value="RJE17013.1"/>
    <property type="molecule type" value="Genomic_DNA"/>
</dbReference>
<evidence type="ECO:0000256" key="1">
    <source>
        <dbReference type="ARBA" id="ARBA00022801"/>
    </source>
</evidence>
<dbReference type="InterPro" id="IPR017850">
    <property type="entry name" value="Alkaline_phosphatase_core_sf"/>
</dbReference>
<organism evidence="2 3">
    <name type="scientific">Aspergillus sclerotialis</name>
    <dbReference type="NCBI Taxonomy" id="2070753"/>
    <lineage>
        <taxon>Eukaryota</taxon>
        <taxon>Fungi</taxon>
        <taxon>Dikarya</taxon>
        <taxon>Ascomycota</taxon>
        <taxon>Pezizomycotina</taxon>
        <taxon>Eurotiomycetes</taxon>
        <taxon>Eurotiomycetidae</taxon>
        <taxon>Eurotiales</taxon>
        <taxon>Aspergillaceae</taxon>
        <taxon>Aspergillus</taxon>
        <taxon>Aspergillus subgen. Polypaecilum</taxon>
    </lineage>
</organism>
<dbReference type="AlphaFoldDB" id="A0A3A2Z495"/>
<feature type="non-terminal residue" evidence="2">
    <location>
        <position position="1"/>
    </location>
</feature>
<dbReference type="Pfam" id="PF04185">
    <property type="entry name" value="Phosphoesterase"/>
    <property type="match status" value="1"/>
</dbReference>
<evidence type="ECO:0000313" key="3">
    <source>
        <dbReference type="Proteomes" id="UP000266188"/>
    </source>
</evidence>
<reference evidence="3" key="1">
    <citation type="submission" date="2017-02" db="EMBL/GenBank/DDBJ databases">
        <authorList>
            <person name="Tafer H."/>
            <person name="Lopandic K."/>
        </authorList>
    </citation>
    <scope>NUCLEOTIDE SEQUENCE [LARGE SCALE GENOMIC DNA]</scope>
    <source>
        <strain evidence="3">CBS 366.77</strain>
    </source>
</reference>
<sequence>LGFLHEQRRSYPEGTDATLAKQVLHYYTPKQVPVMTTLVENFVTFNNWHSDVPGVSKIQRLCDCC</sequence>
<name>A0A3A2Z495_9EURO</name>
<dbReference type="InterPro" id="IPR007312">
    <property type="entry name" value="Phosphoesterase"/>
</dbReference>